<evidence type="ECO:0000256" key="1">
    <source>
        <dbReference type="SAM" id="SignalP"/>
    </source>
</evidence>
<keyword evidence="3" id="KW-1185">Reference proteome</keyword>
<dbReference type="STRING" id="1250231.SAMN04488552_2777"/>
<proteinExistence type="predicted"/>
<feature type="signal peptide" evidence="1">
    <location>
        <begin position="1"/>
        <end position="19"/>
    </location>
</feature>
<evidence type="ECO:0000313" key="3">
    <source>
        <dbReference type="Proteomes" id="UP000198858"/>
    </source>
</evidence>
<sequence>MKKLLAIAVIYCLTFSVNAQIETPQPSPLGKIEQKVGLTDVSVEYSRPGMRGRTIFGDLVPFGEVWRTGANANTKITFSDDVKINGKELKKGSYGIYTVPNEGSWEVMFYADTNNWGVPQEWDDSKVALKATAETMEMPMKMETFTIVIDDLKNNSATLNFIWENTIAMLNIEVPADEKAMASIERVMNGPSANDYFSAATFYHEAGKDLEKAHKWVTKATEMAGDQAFWMLRRKSLIEADMGKKEQAIATAKRSLASAEKAKNADYVKMNKESIAEWGGNK</sequence>
<feature type="chain" id="PRO_5009258515" description="DUF2911 domain-containing protein" evidence="1">
    <location>
        <begin position="20"/>
        <end position="282"/>
    </location>
</feature>
<dbReference type="EMBL" id="LT629745">
    <property type="protein sequence ID" value="SDS31347.1"/>
    <property type="molecule type" value="Genomic_DNA"/>
</dbReference>
<organism evidence="2 3">
    <name type="scientific">Christiangramia echinicola</name>
    <dbReference type="NCBI Taxonomy" id="279359"/>
    <lineage>
        <taxon>Bacteria</taxon>
        <taxon>Pseudomonadati</taxon>
        <taxon>Bacteroidota</taxon>
        <taxon>Flavobacteriia</taxon>
        <taxon>Flavobacteriales</taxon>
        <taxon>Flavobacteriaceae</taxon>
        <taxon>Christiangramia</taxon>
    </lineage>
</organism>
<keyword evidence="1" id="KW-0732">Signal</keyword>
<dbReference type="InterPro" id="IPR021314">
    <property type="entry name" value="DUF2911"/>
</dbReference>
<dbReference type="RefSeq" id="WP_089663376.1">
    <property type="nucleotide sequence ID" value="NZ_LT629745.1"/>
</dbReference>
<name>A0A1H1R6H8_9FLAO</name>
<evidence type="ECO:0008006" key="4">
    <source>
        <dbReference type="Google" id="ProtNLM"/>
    </source>
</evidence>
<evidence type="ECO:0000313" key="2">
    <source>
        <dbReference type="EMBL" id="SDS31347.1"/>
    </source>
</evidence>
<reference evidence="2 3" key="1">
    <citation type="submission" date="2016-10" db="EMBL/GenBank/DDBJ databases">
        <authorList>
            <person name="Varghese N."/>
            <person name="Submissions S."/>
        </authorList>
    </citation>
    <scope>NUCLEOTIDE SEQUENCE [LARGE SCALE GENOMIC DNA]</scope>
    <source>
        <strain evidence="2 3">Mar_2010_102</strain>
    </source>
</reference>
<protein>
    <recommendedName>
        <fullName evidence="4">DUF2911 domain-containing protein</fullName>
    </recommendedName>
</protein>
<dbReference type="Proteomes" id="UP000198858">
    <property type="component" value="Chromosome I"/>
</dbReference>
<dbReference type="AlphaFoldDB" id="A0A1H1R6H8"/>
<gene>
    <name evidence="2" type="ORF">SAMN04488552_2777</name>
</gene>
<dbReference type="Pfam" id="PF11138">
    <property type="entry name" value="DUF2911"/>
    <property type="match status" value="1"/>
</dbReference>
<accession>A0A1H1R6H8</accession>